<dbReference type="GeneID" id="27727997"/>
<feature type="domain" description="Post-transcriptional regulator MKT1 N-terminal" evidence="5">
    <location>
        <begin position="315"/>
        <end position="403"/>
    </location>
</feature>
<evidence type="ECO:0000259" key="3">
    <source>
        <dbReference type="Pfam" id="PF00752"/>
    </source>
</evidence>
<dbReference type="PANTHER" id="PTHR11081:SF32">
    <property type="entry name" value="POST-TRANSCRIPTIONAL REGULATOR MKT1"/>
    <property type="match status" value="1"/>
</dbReference>
<dbReference type="OrthoDB" id="17262at2759"/>
<dbReference type="Pfam" id="PF12246">
    <property type="entry name" value="MKT1_C"/>
    <property type="match status" value="1"/>
</dbReference>
<dbReference type="PRINTS" id="PR00853">
    <property type="entry name" value="XPGRADSUPER"/>
</dbReference>
<dbReference type="RefSeq" id="XP_016639752.1">
    <property type="nucleotide sequence ID" value="XM_016790449.1"/>
</dbReference>
<accession>A0A084FXZ1</accession>
<evidence type="ECO:0000259" key="5">
    <source>
        <dbReference type="Pfam" id="PF12247"/>
    </source>
</evidence>
<dbReference type="InterPro" id="IPR006085">
    <property type="entry name" value="XPG_DNA_repair_N"/>
</dbReference>
<proteinExistence type="inferred from homology"/>
<feature type="domain" description="XPG N-terminal" evidence="3">
    <location>
        <begin position="19"/>
        <end position="95"/>
    </location>
</feature>
<dbReference type="OMA" id="RFYQTKV"/>
<dbReference type="CDD" id="cd09858">
    <property type="entry name" value="PIN_MKT1"/>
    <property type="match status" value="1"/>
</dbReference>
<dbReference type="PANTHER" id="PTHR11081">
    <property type="entry name" value="FLAP ENDONUCLEASE FAMILY MEMBER"/>
    <property type="match status" value="1"/>
</dbReference>
<organism evidence="6 7">
    <name type="scientific">Pseudallescheria apiosperma</name>
    <name type="common">Scedosporium apiospermum</name>
    <dbReference type="NCBI Taxonomy" id="563466"/>
    <lineage>
        <taxon>Eukaryota</taxon>
        <taxon>Fungi</taxon>
        <taxon>Dikarya</taxon>
        <taxon>Ascomycota</taxon>
        <taxon>Pezizomycotina</taxon>
        <taxon>Sordariomycetes</taxon>
        <taxon>Hypocreomycetidae</taxon>
        <taxon>Microascales</taxon>
        <taxon>Microascaceae</taxon>
        <taxon>Scedosporium</taxon>
    </lineage>
</organism>
<keyword evidence="7" id="KW-1185">Reference proteome</keyword>
<comment type="similarity">
    <text evidence="2">Belongs to the XPG/RAD2 endonuclease family.</text>
</comment>
<dbReference type="KEGG" id="sapo:SAPIO_CDS8925"/>
<dbReference type="HOGENOM" id="CLU_378548_0_0_1"/>
<dbReference type="GO" id="GO:0006417">
    <property type="term" value="P:regulation of translation"/>
    <property type="evidence" value="ECO:0007669"/>
    <property type="project" value="UniProtKB-KW"/>
</dbReference>
<dbReference type="InterPro" id="IPR006084">
    <property type="entry name" value="XPG/Rad2"/>
</dbReference>
<evidence type="ECO:0000259" key="4">
    <source>
        <dbReference type="Pfam" id="PF12246"/>
    </source>
</evidence>
<dbReference type="Gene3D" id="3.40.50.1010">
    <property type="entry name" value="5'-nuclease"/>
    <property type="match status" value="1"/>
</dbReference>
<evidence type="ECO:0000256" key="2">
    <source>
        <dbReference type="ARBA" id="ARBA00024023"/>
    </source>
</evidence>
<dbReference type="InterPro" id="IPR029060">
    <property type="entry name" value="PIN-like_dom_sf"/>
</dbReference>
<dbReference type="GO" id="GO:0004518">
    <property type="term" value="F:nuclease activity"/>
    <property type="evidence" value="ECO:0007669"/>
    <property type="project" value="InterPro"/>
</dbReference>
<dbReference type="SUPFAM" id="SSF88723">
    <property type="entry name" value="PIN domain-like"/>
    <property type="match status" value="1"/>
</dbReference>
<dbReference type="EMBL" id="JOWA01000132">
    <property type="protein sequence ID" value="KEZ39953.1"/>
    <property type="molecule type" value="Genomic_DNA"/>
</dbReference>
<dbReference type="GO" id="GO:0003730">
    <property type="term" value="F:mRNA 3'-UTR binding"/>
    <property type="evidence" value="ECO:0007669"/>
    <property type="project" value="TreeGrafter"/>
</dbReference>
<feature type="domain" description="Post-transcriptional regulator MKT1 C-terminal" evidence="4">
    <location>
        <begin position="486"/>
        <end position="728"/>
    </location>
</feature>
<keyword evidence="1" id="KW-0810">Translation regulation</keyword>
<reference evidence="6 7" key="1">
    <citation type="journal article" date="2014" name="Genome Announc.">
        <title>Draft genome sequence of the pathogenic fungus Scedosporium apiospermum.</title>
        <authorList>
            <person name="Vandeputte P."/>
            <person name="Ghamrawi S."/>
            <person name="Rechenmann M."/>
            <person name="Iltis A."/>
            <person name="Giraud S."/>
            <person name="Fleury M."/>
            <person name="Thornton C."/>
            <person name="Delhaes L."/>
            <person name="Meyer W."/>
            <person name="Papon N."/>
            <person name="Bouchara J.P."/>
        </authorList>
    </citation>
    <scope>NUCLEOTIDE SEQUENCE [LARGE SCALE GENOMIC DNA]</scope>
    <source>
        <strain evidence="6 7">IHEM 14462</strain>
    </source>
</reference>
<dbReference type="InterPro" id="IPR022039">
    <property type="entry name" value="MKT1_C"/>
</dbReference>
<dbReference type="Proteomes" id="UP000028545">
    <property type="component" value="Unassembled WGS sequence"/>
</dbReference>
<sequence>MPTLVEDSWISTQATTHGLDTISGCSIAISATYYLHRFLDNPPFHEPLLPALGGLTGIEAHLTRDLDKFKENGVVPFFIFDGQGMVGQAETTVKRGRLANIKTNEAWDQYFAGRAEDAVNSFGSNAGAFRVQSLYPLLMRLLNEREYHFLVAPFSAAGQIAYFETIDSDQVGGIMGSNELLLYPIHDCIIKSINWEKKEVTAISKKGLIKTLNVTEAMFIDALLMSGTPFLSTFPPLQDSTITTRQPFIIADAINILRTSDKVVANACASFNDILQARDKDWLDKYQKARLAVNHYIYIAENGEVKVNDYEHLTGDNHEYLGLQLPAELFYYINKGLISARFCSWIAHSQIVVLPTLDGVSSPEYRKLVSSQLVPIREQALALVIPRLHRGLQHKEITMKAWYDEKFLYKTNFRSIQPPPDQVVNTWFAKPEEIEKFPPPAQSSSLITFEVLSLANQDFVKQTFNKERLIKGLDNKRTIASVAVWRFLHLRGYVDDDHSWTRWGTALASSLLAIRETEKQLGDKVSLAEAVLMAFELIRYDLLNGKNKHEELHGLPLKGSEDDKTSLLLISRCATLLKLRHQTNGYTGPLNKNLLAFRSLSATVREANRDLVEAIVASMFINGQSKRDRDDFLEIGQSLPFLTDPDIALGIAVKTFLDDDNVNDSREHRAKRVAEFPETYVPFATHFVDDMRTCYGFVNALCTGVSTLDKEVAAADKFVWQRAGEYLAARPF</sequence>
<protein>
    <submittedName>
        <fullName evidence="6">XPG domain-containing protein</fullName>
    </submittedName>
</protein>
<dbReference type="InterPro" id="IPR037314">
    <property type="entry name" value="MKT1_H3TH"/>
</dbReference>
<dbReference type="InterPro" id="IPR022040">
    <property type="entry name" value="MKT1_N"/>
</dbReference>
<evidence type="ECO:0000256" key="1">
    <source>
        <dbReference type="ARBA" id="ARBA00022845"/>
    </source>
</evidence>
<dbReference type="Pfam" id="PF12247">
    <property type="entry name" value="MKT1_N"/>
    <property type="match status" value="1"/>
</dbReference>
<dbReference type="CDD" id="cd09902">
    <property type="entry name" value="H3TH_MKT1"/>
    <property type="match status" value="1"/>
</dbReference>
<name>A0A084FXZ1_PSEDA</name>
<evidence type="ECO:0000313" key="7">
    <source>
        <dbReference type="Proteomes" id="UP000028545"/>
    </source>
</evidence>
<gene>
    <name evidence="6" type="ORF">SAPIO_CDS8925</name>
</gene>
<dbReference type="Pfam" id="PF00752">
    <property type="entry name" value="XPG_N"/>
    <property type="match status" value="1"/>
</dbReference>
<comment type="caution">
    <text evidence="6">The sequence shown here is derived from an EMBL/GenBank/DDBJ whole genome shotgun (WGS) entry which is preliminary data.</text>
</comment>
<dbReference type="AlphaFoldDB" id="A0A084FXZ1"/>
<dbReference type="VEuPathDB" id="FungiDB:SAPIO_CDS8925"/>
<evidence type="ECO:0000313" key="6">
    <source>
        <dbReference type="EMBL" id="KEZ39953.1"/>
    </source>
</evidence>